<proteinExistence type="predicted"/>
<evidence type="ECO:0000313" key="2">
    <source>
        <dbReference type="Proteomes" id="UP000006055"/>
    </source>
</evidence>
<dbReference type="EMBL" id="CP003360">
    <property type="protein sequence ID" value="AFM24885.1"/>
    <property type="molecule type" value="Genomic_DNA"/>
</dbReference>
<dbReference type="Proteomes" id="UP000006055">
    <property type="component" value="Chromosome"/>
</dbReference>
<evidence type="ECO:0000313" key="1">
    <source>
        <dbReference type="EMBL" id="AFM24885.1"/>
    </source>
</evidence>
<protein>
    <recommendedName>
        <fullName evidence="3">CopG-like ribbon-helix-helix domain-containing protein</fullName>
    </recommendedName>
</protein>
<accession>I4C5P4</accession>
<dbReference type="AlphaFoldDB" id="I4C5P4"/>
<gene>
    <name evidence="1" type="ordered locus">Desti_2191</name>
</gene>
<organism evidence="1 2">
    <name type="scientific">Desulfomonile tiedjei (strain ATCC 49306 / DSM 6799 / DCB-1)</name>
    <dbReference type="NCBI Taxonomy" id="706587"/>
    <lineage>
        <taxon>Bacteria</taxon>
        <taxon>Pseudomonadati</taxon>
        <taxon>Thermodesulfobacteriota</taxon>
        <taxon>Desulfomonilia</taxon>
        <taxon>Desulfomonilales</taxon>
        <taxon>Desulfomonilaceae</taxon>
        <taxon>Desulfomonile</taxon>
    </lineage>
</organism>
<reference evidence="2" key="1">
    <citation type="submission" date="2012-06" db="EMBL/GenBank/DDBJ databases">
        <title>Complete sequence of chromosome of Desulfomonile tiedjei DSM 6799.</title>
        <authorList>
            <person name="Lucas S."/>
            <person name="Copeland A."/>
            <person name="Lapidus A."/>
            <person name="Glavina del Rio T."/>
            <person name="Dalin E."/>
            <person name="Tice H."/>
            <person name="Bruce D."/>
            <person name="Goodwin L."/>
            <person name="Pitluck S."/>
            <person name="Peters L."/>
            <person name="Ovchinnikova G."/>
            <person name="Zeytun A."/>
            <person name="Lu M."/>
            <person name="Kyrpides N."/>
            <person name="Mavromatis K."/>
            <person name="Ivanova N."/>
            <person name="Brettin T."/>
            <person name="Detter J.C."/>
            <person name="Han C."/>
            <person name="Larimer F."/>
            <person name="Land M."/>
            <person name="Hauser L."/>
            <person name="Markowitz V."/>
            <person name="Cheng J.-F."/>
            <person name="Hugenholtz P."/>
            <person name="Woyke T."/>
            <person name="Wu D."/>
            <person name="Spring S."/>
            <person name="Schroeder M."/>
            <person name="Brambilla E."/>
            <person name="Klenk H.-P."/>
            <person name="Eisen J.A."/>
        </authorList>
    </citation>
    <scope>NUCLEOTIDE SEQUENCE [LARGE SCALE GENOMIC DNA]</scope>
    <source>
        <strain evidence="2">ATCC 49306 / DSM 6799 / DCB-1</strain>
    </source>
</reference>
<sequence length="70" mass="7704">MIATESQPITVPVTFKLPQTMHDALVNMANEQRKTISALTRELVARALGMGDNSNVRPAIANRRGSRGNW</sequence>
<name>I4C5P4_DESTA</name>
<keyword evidence="2" id="KW-1185">Reference proteome</keyword>
<dbReference type="STRING" id="706587.Desti_2191"/>
<dbReference type="KEGG" id="dti:Desti_2191"/>
<evidence type="ECO:0008006" key="3">
    <source>
        <dbReference type="Google" id="ProtNLM"/>
    </source>
</evidence>
<dbReference type="HOGENOM" id="CLU_2751264_0_0_7"/>